<organism evidence="2 3">
    <name type="scientific">Pararhodospirillum oryzae</name>
    <dbReference type="NCBI Taxonomy" id="478448"/>
    <lineage>
        <taxon>Bacteria</taxon>
        <taxon>Pseudomonadati</taxon>
        <taxon>Pseudomonadota</taxon>
        <taxon>Alphaproteobacteria</taxon>
        <taxon>Rhodospirillales</taxon>
        <taxon>Rhodospirillaceae</taxon>
        <taxon>Pararhodospirillum</taxon>
    </lineage>
</organism>
<dbReference type="RefSeq" id="WP_147162697.1">
    <property type="nucleotide sequence ID" value="NZ_BJZO01000013.1"/>
</dbReference>
<gene>
    <name evidence="2" type="ORF">ROR02_07760</name>
</gene>
<sequence>MMAGGRRRSVLGAGIGLWVMLGAGLALAEETPAVQVTERLSTRVTATGKPLVLPAHDARLIVTDYVIAPGATLSVHKHPFSRYAVVMSGTLRVMVAEGGPSFDYKAGDIIVEMVDEWHYGTNTGTDPVRLIVFDQVEGDRGPTVAAPH</sequence>
<dbReference type="OrthoDB" id="287220at2"/>
<name>A0A512H591_9PROT</name>
<dbReference type="Pfam" id="PF07883">
    <property type="entry name" value="Cupin_2"/>
    <property type="match status" value="1"/>
</dbReference>
<keyword evidence="3" id="KW-1185">Reference proteome</keyword>
<evidence type="ECO:0000259" key="1">
    <source>
        <dbReference type="Pfam" id="PF07883"/>
    </source>
</evidence>
<proteinExistence type="predicted"/>
<dbReference type="InterPro" id="IPR014710">
    <property type="entry name" value="RmlC-like_jellyroll"/>
</dbReference>
<dbReference type="InterPro" id="IPR013096">
    <property type="entry name" value="Cupin_2"/>
</dbReference>
<dbReference type="Proteomes" id="UP000321567">
    <property type="component" value="Unassembled WGS sequence"/>
</dbReference>
<dbReference type="Gene3D" id="2.60.120.10">
    <property type="entry name" value="Jelly Rolls"/>
    <property type="match status" value="1"/>
</dbReference>
<dbReference type="SUPFAM" id="SSF51182">
    <property type="entry name" value="RmlC-like cupins"/>
    <property type="match status" value="1"/>
</dbReference>
<protein>
    <recommendedName>
        <fullName evidence="1">Cupin type-2 domain-containing protein</fullName>
    </recommendedName>
</protein>
<accession>A0A512H591</accession>
<dbReference type="InterPro" id="IPR011051">
    <property type="entry name" value="RmlC_Cupin_sf"/>
</dbReference>
<dbReference type="EMBL" id="BJZO01000013">
    <property type="protein sequence ID" value="GEO80645.1"/>
    <property type="molecule type" value="Genomic_DNA"/>
</dbReference>
<dbReference type="AlphaFoldDB" id="A0A512H591"/>
<feature type="domain" description="Cupin type-2" evidence="1">
    <location>
        <begin position="66"/>
        <end position="132"/>
    </location>
</feature>
<evidence type="ECO:0000313" key="2">
    <source>
        <dbReference type="EMBL" id="GEO80645.1"/>
    </source>
</evidence>
<dbReference type="CDD" id="cd02236">
    <property type="entry name" value="cupin_CV2614-like"/>
    <property type="match status" value="1"/>
</dbReference>
<evidence type="ECO:0000313" key="3">
    <source>
        <dbReference type="Proteomes" id="UP000321567"/>
    </source>
</evidence>
<comment type="caution">
    <text evidence="2">The sequence shown here is derived from an EMBL/GenBank/DDBJ whole genome shotgun (WGS) entry which is preliminary data.</text>
</comment>
<reference evidence="2 3" key="1">
    <citation type="submission" date="2019-07" db="EMBL/GenBank/DDBJ databases">
        <title>Whole genome shotgun sequence of Rhodospirillum oryzae NBRC 107573.</title>
        <authorList>
            <person name="Hosoyama A."/>
            <person name="Uohara A."/>
            <person name="Ohji S."/>
            <person name="Ichikawa N."/>
        </authorList>
    </citation>
    <scope>NUCLEOTIDE SEQUENCE [LARGE SCALE GENOMIC DNA]</scope>
    <source>
        <strain evidence="2 3">NBRC 107573</strain>
    </source>
</reference>